<feature type="transmembrane region" description="Helical" evidence="2">
    <location>
        <begin position="517"/>
        <end position="535"/>
    </location>
</feature>
<dbReference type="RefSeq" id="XP_029222066.1">
    <property type="nucleotide sequence ID" value="XM_029359153.1"/>
</dbReference>
<feature type="transmembrane region" description="Helical" evidence="2">
    <location>
        <begin position="478"/>
        <end position="505"/>
    </location>
</feature>
<gene>
    <name evidence="3" type="ORF">BESB_003980</name>
</gene>
<keyword evidence="4" id="KW-1185">Reference proteome</keyword>
<keyword evidence="2" id="KW-1133">Transmembrane helix</keyword>
<feature type="transmembrane region" description="Helical" evidence="2">
    <location>
        <begin position="267"/>
        <end position="288"/>
    </location>
</feature>
<feature type="region of interest" description="Disordered" evidence="1">
    <location>
        <begin position="341"/>
        <end position="375"/>
    </location>
</feature>
<dbReference type="VEuPathDB" id="ToxoDB:BESB_003980"/>
<keyword evidence="2" id="KW-0812">Transmembrane</keyword>
<keyword evidence="2" id="KW-0472">Membrane</keyword>
<accession>A0A2A9MPQ2</accession>
<evidence type="ECO:0000256" key="1">
    <source>
        <dbReference type="SAM" id="MobiDB-lite"/>
    </source>
</evidence>
<feature type="transmembrane region" description="Helical" evidence="2">
    <location>
        <begin position="220"/>
        <end position="247"/>
    </location>
</feature>
<dbReference type="GeneID" id="40305461"/>
<evidence type="ECO:0000256" key="2">
    <source>
        <dbReference type="SAM" id="Phobius"/>
    </source>
</evidence>
<sequence>MDSHQEQEHHTRPDVHDLHMSGVGICTRSTDDSLIQTREREVQDTLNCQKQCDHGETPVQEQFSHRAAALAARSNGADGPAAATFVPNEPEPEAHADGGGCSPGQADDDSAPPMEDISLLPSESDETAAKNSTDSIPLRSSQSVAERAQGSGGRDHMVERLEERDETFPASKKPALQSIPFAVSSPSYWSHLCYELSLTRRFWSCNLRHRDWRQVFVSSYFPNLINVTALVVIRLVLCVVLLLLESFASCDVTKDLGWPMVLYFTNWNSYATTIYFFFLCVVSVRAAWSFRIRLSSADLGVEERNNARFSASHVSALADGNVREENAPPATSEVRGACMEATTDSQKSSVNDCSTSATTEGGLTPKQHSYPPSTAGKSDRKWFCIRHHHVAHTLSSDSMRDGKGAGCASLRGYDDLMAHPQFCVEGILLAPNPSYPESIVENCVRRKRRSLSQDGQMRSDAWKQEAGGESAEEPPVPFLVSIVWILHSIQLVASLGVFLIFFALLEQNGNTFPEAWYSVWKHLLIVLVTLMHSLLLSRIPVPVRHAVFCYIFIMVYLGIQVVVFFLNLPNGDGGHGYIYRVFDMRYPARTFGVAVLVLSSIAVLTVALWSASRQRSLFVDPPPSVTVSASTYMEIRAKELNAKMHELHISVDRGVGDCRLD</sequence>
<dbReference type="EMBL" id="NWUJ01000001">
    <property type="protein sequence ID" value="PFH38057.1"/>
    <property type="molecule type" value="Genomic_DNA"/>
</dbReference>
<feature type="region of interest" description="Disordered" evidence="1">
    <location>
        <begin position="69"/>
        <end position="156"/>
    </location>
</feature>
<feature type="compositionally biased region" description="Polar residues" evidence="1">
    <location>
        <begin position="342"/>
        <end position="375"/>
    </location>
</feature>
<proteinExistence type="predicted"/>
<comment type="caution">
    <text evidence="3">The sequence shown here is derived from an EMBL/GenBank/DDBJ whole genome shotgun (WGS) entry which is preliminary data.</text>
</comment>
<feature type="transmembrane region" description="Helical" evidence="2">
    <location>
        <begin position="547"/>
        <end position="568"/>
    </location>
</feature>
<feature type="compositionally biased region" description="Polar residues" evidence="1">
    <location>
        <begin position="129"/>
        <end position="144"/>
    </location>
</feature>
<protein>
    <recommendedName>
        <fullName evidence="5">Transmembrane protein</fullName>
    </recommendedName>
</protein>
<reference evidence="3 4" key="1">
    <citation type="submission" date="2017-09" db="EMBL/GenBank/DDBJ databases">
        <title>Genome sequencing of Besnoitia besnoiti strain Bb-Ger1.</title>
        <authorList>
            <person name="Schares G."/>
            <person name="Venepally P."/>
            <person name="Lorenzi H.A."/>
        </authorList>
    </citation>
    <scope>NUCLEOTIDE SEQUENCE [LARGE SCALE GENOMIC DNA]</scope>
    <source>
        <strain evidence="3 4">Bb-Ger1</strain>
    </source>
</reference>
<dbReference type="PANTHER" id="PTHR12242:SF1">
    <property type="entry name" value="MYND-TYPE DOMAIN-CONTAINING PROTEIN"/>
    <property type="match status" value="1"/>
</dbReference>
<dbReference type="Proteomes" id="UP000224006">
    <property type="component" value="Chromosome I"/>
</dbReference>
<organism evidence="3 4">
    <name type="scientific">Besnoitia besnoiti</name>
    <name type="common">Apicomplexan protozoan</name>
    <dbReference type="NCBI Taxonomy" id="94643"/>
    <lineage>
        <taxon>Eukaryota</taxon>
        <taxon>Sar</taxon>
        <taxon>Alveolata</taxon>
        <taxon>Apicomplexa</taxon>
        <taxon>Conoidasida</taxon>
        <taxon>Coccidia</taxon>
        <taxon>Eucoccidiorida</taxon>
        <taxon>Eimeriorina</taxon>
        <taxon>Sarcocystidae</taxon>
        <taxon>Besnoitia</taxon>
    </lineage>
</organism>
<name>A0A2A9MPQ2_BESBE</name>
<evidence type="ECO:0000313" key="3">
    <source>
        <dbReference type="EMBL" id="PFH38057.1"/>
    </source>
</evidence>
<feature type="transmembrane region" description="Helical" evidence="2">
    <location>
        <begin position="588"/>
        <end position="609"/>
    </location>
</feature>
<evidence type="ECO:0008006" key="5">
    <source>
        <dbReference type="Google" id="ProtNLM"/>
    </source>
</evidence>
<dbReference type="AlphaFoldDB" id="A0A2A9MPQ2"/>
<feature type="region of interest" description="Disordered" evidence="1">
    <location>
        <begin position="451"/>
        <end position="472"/>
    </location>
</feature>
<evidence type="ECO:0000313" key="4">
    <source>
        <dbReference type="Proteomes" id="UP000224006"/>
    </source>
</evidence>
<dbReference type="PANTHER" id="PTHR12242">
    <property type="entry name" value="OS02G0130600 PROTEIN-RELATED"/>
    <property type="match status" value="1"/>
</dbReference>
<dbReference type="GO" id="GO:0016020">
    <property type="term" value="C:membrane"/>
    <property type="evidence" value="ECO:0007669"/>
    <property type="project" value="TreeGrafter"/>
</dbReference>
<dbReference type="OrthoDB" id="419711at2759"/>
<dbReference type="KEGG" id="bbes:BESB_003980"/>